<dbReference type="RefSeq" id="WP_306888512.1">
    <property type="nucleotide sequence ID" value="NZ_BMSM01000002.1"/>
</dbReference>
<organism evidence="2 3">
    <name type="scientific">Streptomyces griseoviridis</name>
    <dbReference type="NCBI Taxonomy" id="45398"/>
    <lineage>
        <taxon>Bacteria</taxon>
        <taxon>Bacillati</taxon>
        <taxon>Actinomycetota</taxon>
        <taxon>Actinomycetes</taxon>
        <taxon>Kitasatosporales</taxon>
        <taxon>Streptomycetaceae</taxon>
        <taxon>Streptomyces</taxon>
    </lineage>
</organism>
<evidence type="ECO:0000313" key="3">
    <source>
        <dbReference type="Proteomes" id="UP001231675"/>
    </source>
</evidence>
<protein>
    <submittedName>
        <fullName evidence="2">Uncharacterized protein</fullName>
    </submittedName>
</protein>
<dbReference type="GeneID" id="91555585"/>
<dbReference type="EMBL" id="JAURUD010000001">
    <property type="protein sequence ID" value="MDP9686100.1"/>
    <property type="molecule type" value="Genomic_DNA"/>
</dbReference>
<feature type="region of interest" description="Disordered" evidence="1">
    <location>
        <begin position="1"/>
        <end position="22"/>
    </location>
</feature>
<accession>A0ABT9LRD1</accession>
<gene>
    <name evidence="2" type="ORF">J2S47_006602</name>
</gene>
<comment type="caution">
    <text evidence="2">The sequence shown here is derived from an EMBL/GenBank/DDBJ whole genome shotgun (WGS) entry which is preliminary data.</text>
</comment>
<name>A0ABT9LRD1_STRGD</name>
<dbReference type="Proteomes" id="UP001231675">
    <property type="component" value="Unassembled WGS sequence"/>
</dbReference>
<reference evidence="2 3" key="1">
    <citation type="submission" date="2023-07" db="EMBL/GenBank/DDBJ databases">
        <title>Sequencing the genomes of 1000 actinobacteria strains.</title>
        <authorList>
            <person name="Klenk H.-P."/>
        </authorList>
    </citation>
    <scope>NUCLEOTIDE SEQUENCE [LARGE SCALE GENOMIC DNA]</scope>
    <source>
        <strain evidence="2 3">DSM 40229</strain>
    </source>
</reference>
<keyword evidence="3" id="KW-1185">Reference proteome</keyword>
<evidence type="ECO:0000313" key="2">
    <source>
        <dbReference type="EMBL" id="MDP9686100.1"/>
    </source>
</evidence>
<evidence type="ECO:0000256" key="1">
    <source>
        <dbReference type="SAM" id="MobiDB-lite"/>
    </source>
</evidence>
<proteinExistence type="predicted"/>
<sequence length="43" mass="4340">MAPLRSEAVHTRTDGPAGPLTVPAVAGQRVAVTGRSLGSADLR</sequence>